<dbReference type="Pfam" id="PF18480">
    <property type="entry name" value="DUF5615"/>
    <property type="match status" value="1"/>
</dbReference>
<keyword evidence="3" id="KW-1185">Reference proteome</keyword>
<proteinExistence type="predicted"/>
<dbReference type="EMBL" id="SOCA01000004">
    <property type="protein sequence ID" value="TDU70760.1"/>
    <property type="molecule type" value="Genomic_DNA"/>
</dbReference>
<dbReference type="InterPro" id="IPR041049">
    <property type="entry name" value="DUF5615"/>
</dbReference>
<dbReference type="OrthoDB" id="5071614at2"/>
<dbReference type="RefSeq" id="WP_133795850.1">
    <property type="nucleotide sequence ID" value="NZ_SOCA01000004.1"/>
</dbReference>
<accession>A0A4R7RXZ0</accession>
<name>A0A4R7RXZ0_9BACT</name>
<dbReference type="AlphaFoldDB" id="A0A4R7RXZ0"/>
<evidence type="ECO:0000259" key="1">
    <source>
        <dbReference type="Pfam" id="PF18480"/>
    </source>
</evidence>
<reference evidence="2 3" key="1">
    <citation type="submission" date="2019-03" db="EMBL/GenBank/DDBJ databases">
        <title>Genomic Encyclopedia of Archaeal and Bacterial Type Strains, Phase II (KMG-II): from individual species to whole genera.</title>
        <authorList>
            <person name="Goeker M."/>
        </authorList>
    </citation>
    <scope>NUCLEOTIDE SEQUENCE [LARGE SCALE GENOMIC DNA]</scope>
    <source>
        <strain evidence="2 3">ATCC 25309</strain>
    </source>
</reference>
<sequence>MARLYSNENFPLRVVVCLRSHGHDVLTSLESGRANQKVPDDEVLRYAIEQQRTLLTLNRLDFFRLHRSSEGLHSGIIACTSDGDPVRLAQRIHDAIDGLDDLSGQLIRITRPQG</sequence>
<comment type="caution">
    <text evidence="2">The sequence shown here is derived from an EMBL/GenBank/DDBJ whole genome shotgun (WGS) entry which is preliminary data.</text>
</comment>
<protein>
    <recommendedName>
        <fullName evidence="1">DUF5615 domain-containing protein</fullName>
    </recommendedName>
</protein>
<feature type="domain" description="DUF5615" evidence="1">
    <location>
        <begin position="3"/>
        <end position="111"/>
    </location>
</feature>
<gene>
    <name evidence="2" type="ORF">EI77_02808</name>
</gene>
<evidence type="ECO:0000313" key="3">
    <source>
        <dbReference type="Proteomes" id="UP000295662"/>
    </source>
</evidence>
<dbReference type="Proteomes" id="UP000295662">
    <property type="component" value="Unassembled WGS sequence"/>
</dbReference>
<evidence type="ECO:0000313" key="2">
    <source>
        <dbReference type="EMBL" id="TDU70760.1"/>
    </source>
</evidence>
<organism evidence="2 3">
    <name type="scientific">Prosthecobacter fusiformis</name>
    <dbReference type="NCBI Taxonomy" id="48464"/>
    <lineage>
        <taxon>Bacteria</taxon>
        <taxon>Pseudomonadati</taxon>
        <taxon>Verrucomicrobiota</taxon>
        <taxon>Verrucomicrobiia</taxon>
        <taxon>Verrucomicrobiales</taxon>
        <taxon>Verrucomicrobiaceae</taxon>
        <taxon>Prosthecobacter</taxon>
    </lineage>
</organism>